<dbReference type="GO" id="GO:0005840">
    <property type="term" value="C:ribosome"/>
    <property type="evidence" value="ECO:0007669"/>
    <property type="project" value="UniProtKB-KW"/>
</dbReference>
<evidence type="ECO:0000313" key="7">
    <source>
        <dbReference type="Proteomes" id="UP000254425"/>
    </source>
</evidence>
<dbReference type="EMBL" id="CP031320">
    <property type="protein sequence ID" value="AXK32141.1"/>
    <property type="molecule type" value="Genomic_DNA"/>
</dbReference>
<sequence length="83" mass="9478">MTVAGCGICPPIGYSFCVQLVLVRPRSTHVAATDVRPKITLACVECKERNYITKKNRRNNPDRLEMKKHCPRCNSHTAHRETR</sequence>
<evidence type="ECO:0000256" key="1">
    <source>
        <dbReference type="ARBA" id="ARBA00007596"/>
    </source>
</evidence>
<name>A0A345XKH5_9ACTN</name>
<dbReference type="AlphaFoldDB" id="A0A345XKH5"/>
<dbReference type="PANTHER" id="PTHR43168">
    <property type="entry name" value="50S RIBOSOMAL PROTEIN L33, CHLOROPLASTIC"/>
    <property type="match status" value="1"/>
</dbReference>
<dbReference type="Pfam" id="PF00471">
    <property type="entry name" value="Ribosomal_L33"/>
    <property type="match status" value="1"/>
</dbReference>
<dbReference type="NCBIfam" id="NF001764">
    <property type="entry name" value="PRK00504.1"/>
    <property type="match status" value="1"/>
</dbReference>
<dbReference type="KEGG" id="sarm:DVA86_05195"/>
<evidence type="ECO:0000256" key="2">
    <source>
        <dbReference type="ARBA" id="ARBA00022980"/>
    </source>
</evidence>
<proteinExistence type="inferred from homology"/>
<keyword evidence="2 5" id="KW-0689">Ribosomal protein</keyword>
<reference evidence="6 7" key="1">
    <citation type="submission" date="2018-07" db="EMBL/GenBank/DDBJ databases">
        <title>Draft genome of the type strain Streptomyces armeniacus ATCC 15676.</title>
        <authorList>
            <person name="Labana P."/>
            <person name="Gosse J.T."/>
            <person name="Boddy C.N."/>
        </authorList>
    </citation>
    <scope>NUCLEOTIDE SEQUENCE [LARGE SCALE GENOMIC DNA]</scope>
    <source>
        <strain evidence="6 7">ATCC 15676</strain>
    </source>
</reference>
<dbReference type="InterPro" id="IPR001705">
    <property type="entry name" value="Ribosomal_bL33"/>
</dbReference>
<dbReference type="PROSITE" id="PS00582">
    <property type="entry name" value="RIBOSOMAL_L33"/>
    <property type="match status" value="1"/>
</dbReference>
<accession>A0A345XKH5</accession>
<dbReference type="HAMAP" id="MF_00294">
    <property type="entry name" value="Ribosomal_bL33"/>
    <property type="match status" value="1"/>
</dbReference>
<dbReference type="InterPro" id="IPR018264">
    <property type="entry name" value="Ribosomal_bL33_CS"/>
</dbReference>
<dbReference type="NCBIfam" id="NF001860">
    <property type="entry name" value="PRK00595.1"/>
    <property type="match status" value="1"/>
</dbReference>
<dbReference type="GO" id="GO:0003735">
    <property type="term" value="F:structural constituent of ribosome"/>
    <property type="evidence" value="ECO:0007669"/>
    <property type="project" value="InterPro"/>
</dbReference>
<dbReference type="GO" id="GO:0006412">
    <property type="term" value="P:translation"/>
    <property type="evidence" value="ECO:0007669"/>
    <property type="project" value="UniProtKB-UniRule"/>
</dbReference>
<comment type="similarity">
    <text evidence="1 5">Belongs to the bacterial ribosomal protein bL33 family.</text>
</comment>
<dbReference type="InterPro" id="IPR011332">
    <property type="entry name" value="Ribosomal_zn-bd"/>
</dbReference>
<evidence type="ECO:0000256" key="3">
    <source>
        <dbReference type="ARBA" id="ARBA00023274"/>
    </source>
</evidence>
<keyword evidence="7" id="KW-1185">Reference proteome</keyword>
<dbReference type="GO" id="GO:1990904">
    <property type="term" value="C:ribonucleoprotein complex"/>
    <property type="evidence" value="ECO:0007669"/>
    <property type="project" value="UniProtKB-KW"/>
</dbReference>
<evidence type="ECO:0000256" key="4">
    <source>
        <dbReference type="ARBA" id="ARBA00035176"/>
    </source>
</evidence>
<evidence type="ECO:0000256" key="5">
    <source>
        <dbReference type="HAMAP-Rule" id="MF_00294"/>
    </source>
</evidence>
<gene>
    <name evidence="5 6" type="primary">rpmG</name>
    <name evidence="6" type="ORF">DVA86_05195</name>
</gene>
<dbReference type="Proteomes" id="UP000254425">
    <property type="component" value="Chromosome"/>
</dbReference>
<dbReference type="PANTHER" id="PTHR43168:SF2">
    <property type="entry name" value="LARGE RIBOSOMAL SUBUNIT PROTEIN BL33C"/>
    <property type="match status" value="1"/>
</dbReference>
<evidence type="ECO:0000313" key="6">
    <source>
        <dbReference type="EMBL" id="AXK32141.1"/>
    </source>
</evidence>
<keyword evidence="3 5" id="KW-0687">Ribonucleoprotein</keyword>
<dbReference type="InterPro" id="IPR038584">
    <property type="entry name" value="Ribosomal_bL33_sf"/>
</dbReference>
<dbReference type="GO" id="GO:0005737">
    <property type="term" value="C:cytoplasm"/>
    <property type="evidence" value="ECO:0007669"/>
    <property type="project" value="UniProtKB-ARBA"/>
</dbReference>
<organism evidence="6 7">
    <name type="scientific">Streptomyces armeniacus</name>
    <dbReference type="NCBI Taxonomy" id="83291"/>
    <lineage>
        <taxon>Bacteria</taxon>
        <taxon>Bacillati</taxon>
        <taxon>Actinomycetota</taxon>
        <taxon>Actinomycetes</taxon>
        <taxon>Kitasatosporales</taxon>
        <taxon>Streptomycetaceae</taxon>
        <taxon>Streptomyces</taxon>
    </lineage>
</organism>
<dbReference type="Gene3D" id="2.20.28.120">
    <property type="entry name" value="Ribosomal protein L33"/>
    <property type="match status" value="1"/>
</dbReference>
<protein>
    <recommendedName>
        <fullName evidence="4 5">Large ribosomal subunit protein bL33</fullName>
    </recommendedName>
</protein>
<dbReference type="SUPFAM" id="SSF57829">
    <property type="entry name" value="Zn-binding ribosomal proteins"/>
    <property type="match status" value="1"/>
</dbReference>
<dbReference type="NCBIfam" id="TIGR01023">
    <property type="entry name" value="rpmG_bact"/>
    <property type="match status" value="1"/>
</dbReference>